<reference evidence="1" key="2">
    <citation type="journal article" date="2015" name="Fish Shellfish Immunol.">
        <title>Early steps in the European eel (Anguilla anguilla)-Vibrio vulnificus interaction in the gills: Role of the RtxA13 toxin.</title>
        <authorList>
            <person name="Callol A."/>
            <person name="Pajuelo D."/>
            <person name="Ebbesson L."/>
            <person name="Teles M."/>
            <person name="MacKenzie S."/>
            <person name="Amaro C."/>
        </authorList>
    </citation>
    <scope>NUCLEOTIDE SEQUENCE</scope>
</reference>
<proteinExistence type="predicted"/>
<sequence>MFYLCSFINWKSYVLCILHILVHSLP</sequence>
<reference evidence="1" key="1">
    <citation type="submission" date="2014-11" db="EMBL/GenBank/DDBJ databases">
        <authorList>
            <person name="Amaro Gonzalez C."/>
        </authorList>
    </citation>
    <scope>NUCLEOTIDE SEQUENCE</scope>
</reference>
<organism evidence="1">
    <name type="scientific">Anguilla anguilla</name>
    <name type="common">European freshwater eel</name>
    <name type="synonym">Muraena anguilla</name>
    <dbReference type="NCBI Taxonomy" id="7936"/>
    <lineage>
        <taxon>Eukaryota</taxon>
        <taxon>Metazoa</taxon>
        <taxon>Chordata</taxon>
        <taxon>Craniata</taxon>
        <taxon>Vertebrata</taxon>
        <taxon>Euteleostomi</taxon>
        <taxon>Actinopterygii</taxon>
        <taxon>Neopterygii</taxon>
        <taxon>Teleostei</taxon>
        <taxon>Anguilliformes</taxon>
        <taxon>Anguillidae</taxon>
        <taxon>Anguilla</taxon>
    </lineage>
</organism>
<accession>A0A0E9UFJ3</accession>
<name>A0A0E9UFJ3_ANGAN</name>
<evidence type="ECO:0000313" key="1">
    <source>
        <dbReference type="EMBL" id="JAH64005.1"/>
    </source>
</evidence>
<dbReference type="EMBL" id="GBXM01044572">
    <property type="protein sequence ID" value="JAH64005.1"/>
    <property type="molecule type" value="Transcribed_RNA"/>
</dbReference>
<dbReference type="AlphaFoldDB" id="A0A0E9UFJ3"/>
<protein>
    <submittedName>
        <fullName evidence="1">Uncharacterized protein</fullName>
    </submittedName>
</protein>